<feature type="transmembrane region" description="Helical" evidence="5">
    <location>
        <begin position="59"/>
        <end position="80"/>
    </location>
</feature>
<name>K9H0E8_9PROT</name>
<evidence type="ECO:0000256" key="2">
    <source>
        <dbReference type="ARBA" id="ARBA00022692"/>
    </source>
</evidence>
<feature type="transmembrane region" description="Helical" evidence="5">
    <location>
        <begin position="101"/>
        <end position="127"/>
    </location>
</feature>
<protein>
    <recommendedName>
        <fullName evidence="5">Transport permease protein</fullName>
    </recommendedName>
</protein>
<evidence type="ECO:0000256" key="4">
    <source>
        <dbReference type="ARBA" id="ARBA00023136"/>
    </source>
</evidence>
<dbReference type="EMBL" id="ANHY01000005">
    <property type="protein sequence ID" value="EKV31680.1"/>
    <property type="molecule type" value="Genomic_DNA"/>
</dbReference>
<dbReference type="InterPro" id="IPR013525">
    <property type="entry name" value="ABC2_TM"/>
</dbReference>
<dbReference type="GO" id="GO:0043190">
    <property type="term" value="C:ATP-binding cassette (ABC) transporter complex"/>
    <property type="evidence" value="ECO:0007669"/>
    <property type="project" value="InterPro"/>
</dbReference>
<accession>K9H0E8</accession>
<keyword evidence="5" id="KW-0813">Transport</keyword>
<feature type="domain" description="ABC transmembrane type-2" evidence="6">
    <location>
        <begin position="21"/>
        <end position="253"/>
    </location>
</feature>
<dbReference type="STRING" id="1238182.C882_3430"/>
<feature type="transmembrane region" description="Helical" evidence="5">
    <location>
        <begin position="167"/>
        <end position="186"/>
    </location>
</feature>
<keyword evidence="5" id="KW-1003">Cell membrane</keyword>
<dbReference type="PROSITE" id="PS51012">
    <property type="entry name" value="ABC_TM2"/>
    <property type="match status" value="1"/>
</dbReference>
<dbReference type="PATRIC" id="fig|1238182.3.peg.1100"/>
<comment type="caution">
    <text evidence="7">The sequence shown here is derived from an EMBL/GenBank/DDBJ whole genome shotgun (WGS) entry which is preliminary data.</text>
</comment>
<comment type="subcellular location">
    <subcellularLocation>
        <location evidence="5">Cell inner membrane</location>
        <topology evidence="5">Multi-pass membrane protein</topology>
    </subcellularLocation>
    <subcellularLocation>
        <location evidence="1">Membrane</location>
        <topology evidence="1">Multi-pass membrane protein</topology>
    </subcellularLocation>
</comment>
<feature type="transmembrane region" description="Helical" evidence="5">
    <location>
        <begin position="133"/>
        <end position="155"/>
    </location>
</feature>
<dbReference type="PANTHER" id="PTHR43229:SF2">
    <property type="entry name" value="NODULATION PROTEIN J"/>
    <property type="match status" value="1"/>
</dbReference>
<evidence type="ECO:0000256" key="1">
    <source>
        <dbReference type="ARBA" id="ARBA00004141"/>
    </source>
</evidence>
<evidence type="ECO:0000256" key="3">
    <source>
        <dbReference type="ARBA" id="ARBA00022989"/>
    </source>
</evidence>
<dbReference type="InterPro" id="IPR000412">
    <property type="entry name" value="ABC_2_transport"/>
</dbReference>
<evidence type="ECO:0000256" key="5">
    <source>
        <dbReference type="RuleBase" id="RU361157"/>
    </source>
</evidence>
<dbReference type="GO" id="GO:0140359">
    <property type="term" value="F:ABC-type transporter activity"/>
    <property type="evidence" value="ECO:0007669"/>
    <property type="project" value="InterPro"/>
</dbReference>
<dbReference type="Pfam" id="PF01061">
    <property type="entry name" value="ABC2_membrane"/>
    <property type="match status" value="1"/>
</dbReference>
<keyword evidence="2 5" id="KW-0812">Transmembrane</keyword>
<dbReference type="PRINTS" id="PR00164">
    <property type="entry name" value="ABC2TRNSPORT"/>
</dbReference>
<feature type="transmembrane region" description="Helical" evidence="5">
    <location>
        <begin position="228"/>
        <end position="247"/>
    </location>
</feature>
<dbReference type="InterPro" id="IPR051784">
    <property type="entry name" value="Nod_factor_ABC_transporter"/>
</dbReference>
<evidence type="ECO:0000313" key="8">
    <source>
        <dbReference type="Proteomes" id="UP000009881"/>
    </source>
</evidence>
<dbReference type="PIRSF" id="PIRSF006648">
    <property type="entry name" value="DrrB"/>
    <property type="match status" value="1"/>
</dbReference>
<sequence>MMRFALSLARREFVRFIRQPQRVVGSIGQPLLFWAFLGAGLTPSFNPPGMEGMTYLEYFYPGVLMMLILFASIFSTITVIEDRDQGFLQGVLVAPVPRLSIVVGKVGGAAAIAMFQALILLIAAPFIGLMPGIGGSLMVVAALALTSLGFAGLGFSIAWTMKSTAGFHAIMMVFLFPLWLLSGALFPMNNVPAWLDFVMTINPVTHALNVVRGPFYEAPGALFSSGEWLTSLAVLLAWVVLVLWLSVKRVNKREMGAKPSAATA</sequence>
<evidence type="ECO:0000259" key="6">
    <source>
        <dbReference type="PROSITE" id="PS51012"/>
    </source>
</evidence>
<keyword evidence="4 5" id="KW-0472">Membrane</keyword>
<dbReference type="eggNOG" id="COG0842">
    <property type="taxonomic scope" value="Bacteria"/>
</dbReference>
<keyword evidence="8" id="KW-1185">Reference proteome</keyword>
<proteinExistence type="inferred from homology"/>
<dbReference type="OrthoDB" id="9255971at2"/>
<reference evidence="7 8" key="1">
    <citation type="journal article" date="2013" name="Genome Announc.">
        <title>Draft Genome Sequence of an Alphaproteobacterium, Caenispirillum salinarum AK4(T), Isolated from a Solar Saltern.</title>
        <authorList>
            <person name="Khatri I."/>
            <person name="Singh A."/>
            <person name="Korpole S."/>
            <person name="Pinnaka A.K."/>
            <person name="Subramanian S."/>
        </authorList>
    </citation>
    <scope>NUCLEOTIDE SEQUENCE [LARGE SCALE GENOMIC DNA]</scope>
    <source>
        <strain evidence="7 8">AK4</strain>
    </source>
</reference>
<dbReference type="InterPro" id="IPR047817">
    <property type="entry name" value="ABC2_TM_bact-type"/>
</dbReference>
<dbReference type="RefSeq" id="WP_009539549.1">
    <property type="nucleotide sequence ID" value="NZ_ANHY01000005.1"/>
</dbReference>
<keyword evidence="3 5" id="KW-1133">Transmembrane helix</keyword>
<gene>
    <name evidence="7" type="ORF">C882_3430</name>
</gene>
<comment type="similarity">
    <text evidence="5">Belongs to the ABC-2 integral membrane protein family.</text>
</comment>
<evidence type="ECO:0000313" key="7">
    <source>
        <dbReference type="EMBL" id="EKV31680.1"/>
    </source>
</evidence>
<dbReference type="Proteomes" id="UP000009881">
    <property type="component" value="Unassembled WGS sequence"/>
</dbReference>
<feature type="transmembrane region" description="Helical" evidence="5">
    <location>
        <begin position="21"/>
        <end position="39"/>
    </location>
</feature>
<organism evidence="7 8">
    <name type="scientific">Caenispirillum salinarum AK4</name>
    <dbReference type="NCBI Taxonomy" id="1238182"/>
    <lineage>
        <taxon>Bacteria</taxon>
        <taxon>Pseudomonadati</taxon>
        <taxon>Pseudomonadota</taxon>
        <taxon>Alphaproteobacteria</taxon>
        <taxon>Rhodospirillales</taxon>
        <taxon>Novispirillaceae</taxon>
        <taxon>Caenispirillum</taxon>
    </lineage>
</organism>
<dbReference type="PANTHER" id="PTHR43229">
    <property type="entry name" value="NODULATION PROTEIN J"/>
    <property type="match status" value="1"/>
</dbReference>
<dbReference type="AlphaFoldDB" id="K9H0E8"/>